<comment type="caution">
    <text evidence="1">The sequence shown here is derived from an EMBL/GenBank/DDBJ whole genome shotgun (WGS) entry which is preliminary data.</text>
</comment>
<name>A0A9R1V014_LACSA</name>
<protein>
    <submittedName>
        <fullName evidence="1">Uncharacterized protein</fullName>
    </submittedName>
</protein>
<dbReference type="AlphaFoldDB" id="A0A9R1V014"/>
<accession>A0A9R1V014</accession>
<dbReference type="Proteomes" id="UP000235145">
    <property type="component" value="Unassembled WGS sequence"/>
</dbReference>
<organism evidence="1 2">
    <name type="scientific">Lactuca sativa</name>
    <name type="common">Garden lettuce</name>
    <dbReference type="NCBI Taxonomy" id="4236"/>
    <lineage>
        <taxon>Eukaryota</taxon>
        <taxon>Viridiplantae</taxon>
        <taxon>Streptophyta</taxon>
        <taxon>Embryophyta</taxon>
        <taxon>Tracheophyta</taxon>
        <taxon>Spermatophyta</taxon>
        <taxon>Magnoliopsida</taxon>
        <taxon>eudicotyledons</taxon>
        <taxon>Gunneridae</taxon>
        <taxon>Pentapetalae</taxon>
        <taxon>asterids</taxon>
        <taxon>campanulids</taxon>
        <taxon>Asterales</taxon>
        <taxon>Asteraceae</taxon>
        <taxon>Cichorioideae</taxon>
        <taxon>Cichorieae</taxon>
        <taxon>Lactucinae</taxon>
        <taxon>Lactuca</taxon>
    </lineage>
</organism>
<evidence type="ECO:0000313" key="1">
    <source>
        <dbReference type="EMBL" id="KAJ0197165.1"/>
    </source>
</evidence>
<dbReference type="EMBL" id="NBSK02000007">
    <property type="protein sequence ID" value="KAJ0197165.1"/>
    <property type="molecule type" value="Genomic_DNA"/>
</dbReference>
<evidence type="ECO:0000313" key="2">
    <source>
        <dbReference type="Proteomes" id="UP000235145"/>
    </source>
</evidence>
<keyword evidence="2" id="KW-1185">Reference proteome</keyword>
<sequence length="82" mass="9551">MLLMNTIIQCELSYHGCDPPNQRRPHFTLIGRGPHDPLEAETRLTKQGTKFRYYRDIYSISVMRATIELGLTRSAPHIWIHS</sequence>
<proteinExistence type="predicted"/>
<gene>
    <name evidence="1" type="ORF">LSAT_V11C700376900</name>
</gene>
<reference evidence="1 2" key="1">
    <citation type="journal article" date="2017" name="Nat. Commun.">
        <title>Genome assembly with in vitro proximity ligation data and whole-genome triplication in lettuce.</title>
        <authorList>
            <person name="Reyes-Chin-Wo S."/>
            <person name="Wang Z."/>
            <person name="Yang X."/>
            <person name="Kozik A."/>
            <person name="Arikit S."/>
            <person name="Song C."/>
            <person name="Xia L."/>
            <person name="Froenicke L."/>
            <person name="Lavelle D.O."/>
            <person name="Truco M.J."/>
            <person name="Xia R."/>
            <person name="Zhu S."/>
            <person name="Xu C."/>
            <person name="Xu H."/>
            <person name="Xu X."/>
            <person name="Cox K."/>
            <person name="Korf I."/>
            <person name="Meyers B.C."/>
            <person name="Michelmore R.W."/>
        </authorList>
    </citation>
    <scope>NUCLEOTIDE SEQUENCE [LARGE SCALE GENOMIC DNA]</scope>
    <source>
        <strain evidence="2">cv. Salinas</strain>
        <tissue evidence="1">Seedlings</tissue>
    </source>
</reference>